<comment type="caution">
    <text evidence="2">The sequence shown here is derived from an EMBL/GenBank/DDBJ whole genome shotgun (WGS) entry which is preliminary data.</text>
</comment>
<dbReference type="EMBL" id="QLNQ01000030">
    <property type="protein sequence ID" value="RCK55070.1"/>
    <property type="molecule type" value="Genomic_DNA"/>
</dbReference>
<dbReference type="OrthoDB" id="4024724at2759"/>
<evidence type="ECO:0000313" key="3">
    <source>
        <dbReference type="Proteomes" id="UP000253472"/>
    </source>
</evidence>
<evidence type="ECO:0000256" key="1">
    <source>
        <dbReference type="SAM" id="MobiDB-lite"/>
    </source>
</evidence>
<proteinExistence type="predicted"/>
<protein>
    <submittedName>
        <fullName evidence="2">Uncharacterized protein</fullName>
    </submittedName>
</protein>
<dbReference type="Proteomes" id="UP000253472">
    <property type="component" value="Unassembled WGS sequence"/>
</dbReference>
<reference evidence="2 3" key="1">
    <citation type="submission" date="2018-06" db="EMBL/GenBank/DDBJ databases">
        <title>Whole genome sequencing of Candida tropicalis (genome annotated by CSBL at Korea University).</title>
        <authorList>
            <person name="Ahn J."/>
        </authorList>
    </citation>
    <scope>NUCLEOTIDE SEQUENCE [LARGE SCALE GENOMIC DNA]</scope>
    <source>
        <strain evidence="2 3">ATCC 20962</strain>
    </source>
</reference>
<keyword evidence="3" id="KW-1185">Reference proteome</keyword>
<feature type="region of interest" description="Disordered" evidence="1">
    <location>
        <begin position="90"/>
        <end position="121"/>
    </location>
</feature>
<dbReference type="AlphaFoldDB" id="A0A367XPG4"/>
<name>A0A367XPG4_9ASCO</name>
<organism evidence="2 3">
    <name type="scientific">Candida viswanathii</name>
    <dbReference type="NCBI Taxonomy" id="5486"/>
    <lineage>
        <taxon>Eukaryota</taxon>
        <taxon>Fungi</taxon>
        <taxon>Dikarya</taxon>
        <taxon>Ascomycota</taxon>
        <taxon>Saccharomycotina</taxon>
        <taxon>Pichiomycetes</taxon>
        <taxon>Debaryomycetaceae</taxon>
        <taxon>Candida/Lodderomyces clade</taxon>
        <taxon>Candida</taxon>
    </lineage>
</organism>
<feature type="compositionally biased region" description="Basic and acidic residues" evidence="1">
    <location>
        <begin position="90"/>
        <end position="107"/>
    </location>
</feature>
<gene>
    <name evidence="2" type="ORF">Cantr_04790</name>
</gene>
<sequence length="121" mass="13214">MIANSTHIANRMFRSQRIVILAILASFLVLLGITGITGHHHQVVASVKSAGTKASDTLSGIYKAYAMSPAEQELALEAVAEAEKLEQLAEEKQEEVKEEKAAKAQEKLEDEQIEQQDGLIN</sequence>
<accession>A0A367XPG4</accession>
<evidence type="ECO:0000313" key="2">
    <source>
        <dbReference type="EMBL" id="RCK55070.1"/>
    </source>
</evidence>